<evidence type="ECO:0000313" key="3">
    <source>
        <dbReference type="Proteomes" id="UP000239352"/>
    </source>
</evidence>
<feature type="region of interest" description="Disordered" evidence="1">
    <location>
        <begin position="366"/>
        <end position="402"/>
    </location>
</feature>
<dbReference type="EMBL" id="PVSR01000004">
    <property type="protein sequence ID" value="PRW64298.1"/>
    <property type="molecule type" value="Genomic_DNA"/>
</dbReference>
<evidence type="ECO:0000256" key="1">
    <source>
        <dbReference type="SAM" id="MobiDB-lite"/>
    </source>
</evidence>
<dbReference type="AlphaFoldDB" id="A0A2T0GYV9"/>
<name>A0A2T0GYV9_ACTMO</name>
<accession>A0A2T0GYV9</accession>
<evidence type="ECO:0000313" key="2">
    <source>
        <dbReference type="EMBL" id="PRW64298.1"/>
    </source>
</evidence>
<feature type="region of interest" description="Disordered" evidence="1">
    <location>
        <begin position="60"/>
        <end position="86"/>
    </location>
</feature>
<dbReference type="Proteomes" id="UP000239352">
    <property type="component" value="Unassembled WGS sequence"/>
</dbReference>
<feature type="compositionally biased region" description="Polar residues" evidence="1">
    <location>
        <begin position="373"/>
        <end position="389"/>
    </location>
</feature>
<dbReference type="RefSeq" id="WP_106112750.1">
    <property type="nucleotide sequence ID" value="NZ_PVSR01000004.1"/>
</dbReference>
<dbReference type="STRING" id="1050202.GCA_000384035_02016"/>
<proteinExistence type="predicted"/>
<keyword evidence="3" id="KW-1185">Reference proteome</keyword>
<comment type="caution">
    <text evidence="2">The sequence shown here is derived from an EMBL/GenBank/DDBJ whole genome shotgun (WGS) entry which is preliminary data.</text>
</comment>
<feature type="compositionally biased region" description="Basic and acidic residues" evidence="1">
    <location>
        <begin position="390"/>
        <end position="402"/>
    </location>
</feature>
<gene>
    <name evidence="2" type="ORF">CEP50_04985</name>
</gene>
<dbReference type="InParanoid" id="A0A2T0GYV9"/>
<sequence>MTMSQEERTLLATLAGVLALTPPVLGLGLGWPFWVWLPLTVLTQLVPLLLARRILERRAESERARRETRERQRPHGEVPENHPFHEVNDLRLPTVHPEYPLLLSATVHWLPGPGAAGPDPERQRAIAVEAVHRRASAVTAHTGALDHGITVHHLRAELGQLRKDEGGYLQAWATDVSLTLHEEDAERLRALSDAAKDLEIQERRRDQERGLRRYLAEEALVDTPTAVVWWLTQREVSGERLTETLGSVEALSYLSSLVRSARTEAATRGTTDRWSVGSGPSDPGNGRLHHVPADVDGQPADPTVLPLDGRGEPATLRVYFARHMIDSTHPDDGQHRALFAREVAELFTKHHMPREAAEITAHYAPERGEAETETTVISDGEITGTTGSRESSRRWEGTHGEG</sequence>
<organism evidence="2 3">
    <name type="scientific">Actinopolyspora mortivallis</name>
    <dbReference type="NCBI Taxonomy" id="33906"/>
    <lineage>
        <taxon>Bacteria</taxon>
        <taxon>Bacillati</taxon>
        <taxon>Actinomycetota</taxon>
        <taxon>Actinomycetes</taxon>
        <taxon>Actinopolysporales</taxon>
        <taxon>Actinopolysporaceae</taxon>
        <taxon>Actinopolyspora</taxon>
    </lineage>
</organism>
<protein>
    <submittedName>
        <fullName evidence="2">Uncharacterized protein</fullName>
    </submittedName>
</protein>
<feature type="region of interest" description="Disordered" evidence="1">
    <location>
        <begin position="265"/>
        <end position="297"/>
    </location>
</feature>
<reference evidence="2 3" key="1">
    <citation type="submission" date="2018-03" db="EMBL/GenBank/DDBJ databases">
        <title>Actinopolyspora mortivallis from Sahara, screening for active biomolecules.</title>
        <authorList>
            <person name="Selama O."/>
            <person name="Wellington E.M.H."/>
            <person name="Hacene H."/>
        </authorList>
    </citation>
    <scope>NUCLEOTIDE SEQUENCE [LARGE SCALE GENOMIC DNA]</scope>
    <source>
        <strain evidence="2 3">M5A</strain>
    </source>
</reference>